<accession>A0A1I3VF38</accession>
<name>A0A1I3VF38_9ACTN</name>
<dbReference type="PROSITE" id="PS51746">
    <property type="entry name" value="PPM_2"/>
    <property type="match status" value="1"/>
</dbReference>
<dbReference type="SMART" id="SM00091">
    <property type="entry name" value="PAS"/>
    <property type="match status" value="1"/>
</dbReference>
<dbReference type="SUPFAM" id="SSF81606">
    <property type="entry name" value="PP2C-like"/>
    <property type="match status" value="1"/>
</dbReference>
<dbReference type="InterPro" id="IPR036457">
    <property type="entry name" value="PPM-type-like_dom_sf"/>
</dbReference>
<dbReference type="AlphaFoldDB" id="A0A1I3VF38"/>
<feature type="coiled-coil region" evidence="2">
    <location>
        <begin position="131"/>
        <end position="158"/>
    </location>
</feature>
<organism evidence="5 6">
    <name type="scientific">Streptosporangium canum</name>
    <dbReference type="NCBI Taxonomy" id="324952"/>
    <lineage>
        <taxon>Bacteria</taxon>
        <taxon>Bacillati</taxon>
        <taxon>Actinomycetota</taxon>
        <taxon>Actinomycetes</taxon>
        <taxon>Streptosporangiales</taxon>
        <taxon>Streptosporangiaceae</taxon>
        <taxon>Streptosporangium</taxon>
    </lineage>
</organism>
<dbReference type="InterPro" id="IPR001932">
    <property type="entry name" value="PPM-type_phosphatase-like_dom"/>
</dbReference>
<dbReference type="RefSeq" id="WP_093888738.1">
    <property type="nucleotide sequence ID" value="NZ_FOQY01000014.1"/>
</dbReference>
<evidence type="ECO:0000313" key="6">
    <source>
        <dbReference type="Proteomes" id="UP000199111"/>
    </source>
</evidence>
<evidence type="ECO:0000256" key="2">
    <source>
        <dbReference type="SAM" id="Coils"/>
    </source>
</evidence>
<evidence type="ECO:0000256" key="1">
    <source>
        <dbReference type="ARBA" id="ARBA00022801"/>
    </source>
</evidence>
<dbReference type="InterPro" id="IPR035965">
    <property type="entry name" value="PAS-like_dom_sf"/>
</dbReference>
<evidence type="ECO:0000259" key="4">
    <source>
        <dbReference type="PROSITE" id="PS51746"/>
    </source>
</evidence>
<protein>
    <submittedName>
        <fullName evidence="5">Sigma-B regulation protein RsbU (Phosphoserine phosphatase)</fullName>
    </submittedName>
</protein>
<proteinExistence type="predicted"/>
<evidence type="ECO:0000259" key="3">
    <source>
        <dbReference type="PROSITE" id="PS50112"/>
    </source>
</evidence>
<keyword evidence="2" id="KW-0175">Coiled coil</keyword>
<dbReference type="SUPFAM" id="SSF55785">
    <property type="entry name" value="PYP-like sensor domain (PAS domain)"/>
    <property type="match status" value="1"/>
</dbReference>
<dbReference type="Gene3D" id="3.30.450.20">
    <property type="entry name" value="PAS domain"/>
    <property type="match status" value="1"/>
</dbReference>
<dbReference type="InterPro" id="IPR052016">
    <property type="entry name" value="Bact_Sigma-Reg"/>
</dbReference>
<dbReference type="CDD" id="cd00130">
    <property type="entry name" value="PAS"/>
    <property type="match status" value="1"/>
</dbReference>
<dbReference type="EMBL" id="FOQY01000014">
    <property type="protein sequence ID" value="SFJ93760.1"/>
    <property type="molecule type" value="Genomic_DNA"/>
</dbReference>
<dbReference type="PANTHER" id="PTHR43156">
    <property type="entry name" value="STAGE II SPORULATION PROTEIN E-RELATED"/>
    <property type="match status" value="1"/>
</dbReference>
<keyword evidence="1" id="KW-0378">Hydrolase</keyword>
<dbReference type="SMART" id="SM00331">
    <property type="entry name" value="PP2C_SIG"/>
    <property type="match status" value="1"/>
</dbReference>
<dbReference type="NCBIfam" id="TIGR00229">
    <property type="entry name" value="sensory_box"/>
    <property type="match status" value="1"/>
</dbReference>
<dbReference type="PROSITE" id="PS50112">
    <property type="entry name" value="PAS"/>
    <property type="match status" value="1"/>
</dbReference>
<gene>
    <name evidence="5" type="ORF">SAMN05216275_11463</name>
</gene>
<sequence>MAARDDAQVTGETLEILEDLYEDAPCGYLSTRGDGMIIRVNRTMLALTGYRRQDLVGRTRIHDLLAVGDRILYETHFAPLLALQAGVKEIAVDLRCADGSRVPVLLNAVMKEQTRTRPEEIWIGVVAASDRRGYERELLQARQRAEESQRRAVELARTLQESFIPPALPRVPGMDVAGMYRPAGRGDEVGGDFYDMHEVVDGWAIALGDVCGKGVQAAVVTSLARYAVRAAPLRDSRPSAVLANLNEVLLKERTDRFLTAVYAQVQRDARDRFRLTLSLGGHSPAVHLSKEGLISMIGHPGTVLGILESVELHDVTVDLAPGDVVVFSTDGVVEGRGRTGFFGEERMGRALSAARDADAAGIAGRLMDEVVAFQSGMPSDDIAIVVLKIPE</sequence>
<keyword evidence="6" id="KW-1185">Reference proteome</keyword>
<dbReference type="Proteomes" id="UP000199111">
    <property type="component" value="Unassembled WGS sequence"/>
</dbReference>
<dbReference type="Pfam" id="PF13426">
    <property type="entry name" value="PAS_9"/>
    <property type="match status" value="1"/>
</dbReference>
<dbReference type="PANTHER" id="PTHR43156:SF2">
    <property type="entry name" value="STAGE II SPORULATION PROTEIN E"/>
    <property type="match status" value="1"/>
</dbReference>
<dbReference type="Gene3D" id="3.60.40.10">
    <property type="entry name" value="PPM-type phosphatase domain"/>
    <property type="match status" value="1"/>
</dbReference>
<reference evidence="6" key="1">
    <citation type="submission" date="2016-10" db="EMBL/GenBank/DDBJ databases">
        <authorList>
            <person name="Varghese N."/>
            <person name="Submissions S."/>
        </authorList>
    </citation>
    <scope>NUCLEOTIDE SEQUENCE [LARGE SCALE GENOMIC DNA]</scope>
    <source>
        <strain evidence="6">CGMCC 4.2126</strain>
    </source>
</reference>
<dbReference type="Pfam" id="PF07228">
    <property type="entry name" value="SpoIIE"/>
    <property type="match status" value="1"/>
</dbReference>
<dbReference type="GeneID" id="96299985"/>
<feature type="domain" description="PAS" evidence="3">
    <location>
        <begin position="13"/>
        <end position="65"/>
    </location>
</feature>
<dbReference type="GO" id="GO:0016791">
    <property type="term" value="F:phosphatase activity"/>
    <property type="evidence" value="ECO:0007669"/>
    <property type="project" value="TreeGrafter"/>
</dbReference>
<feature type="domain" description="PPM-type phosphatase" evidence="4">
    <location>
        <begin position="176"/>
        <end position="389"/>
    </location>
</feature>
<dbReference type="InterPro" id="IPR000014">
    <property type="entry name" value="PAS"/>
</dbReference>
<evidence type="ECO:0000313" key="5">
    <source>
        <dbReference type="EMBL" id="SFJ93760.1"/>
    </source>
</evidence>